<proteinExistence type="predicted"/>
<dbReference type="Gene3D" id="3.50.4.10">
    <property type="entry name" value="Hepatocyte Growth Factor"/>
    <property type="match status" value="1"/>
</dbReference>
<dbReference type="Proteomes" id="UP000813385">
    <property type="component" value="Unassembled WGS sequence"/>
</dbReference>
<dbReference type="InterPro" id="IPR003609">
    <property type="entry name" value="Pan_app"/>
</dbReference>
<evidence type="ECO:0000256" key="1">
    <source>
        <dbReference type="SAM" id="SignalP"/>
    </source>
</evidence>
<organism evidence="3 4">
    <name type="scientific">Plectosphaerella cucumerina</name>
    <dbReference type="NCBI Taxonomy" id="40658"/>
    <lineage>
        <taxon>Eukaryota</taxon>
        <taxon>Fungi</taxon>
        <taxon>Dikarya</taxon>
        <taxon>Ascomycota</taxon>
        <taxon>Pezizomycotina</taxon>
        <taxon>Sordariomycetes</taxon>
        <taxon>Hypocreomycetidae</taxon>
        <taxon>Glomerellales</taxon>
        <taxon>Plectosphaerellaceae</taxon>
        <taxon>Plectosphaerella</taxon>
    </lineage>
</organism>
<feature type="domain" description="Apple" evidence="2">
    <location>
        <begin position="58"/>
        <end position="114"/>
    </location>
</feature>
<dbReference type="Pfam" id="PF00024">
    <property type="entry name" value="PAN_1"/>
    <property type="match status" value="1"/>
</dbReference>
<accession>A0A8K0TWA1</accession>
<dbReference type="EMBL" id="JAGPXD010000001">
    <property type="protein sequence ID" value="KAH7376841.1"/>
    <property type="molecule type" value="Genomic_DNA"/>
</dbReference>
<keyword evidence="4" id="KW-1185">Reference proteome</keyword>
<dbReference type="AlphaFoldDB" id="A0A8K0TWA1"/>
<evidence type="ECO:0000259" key="2">
    <source>
        <dbReference type="Pfam" id="PF00024"/>
    </source>
</evidence>
<keyword evidence="1" id="KW-0732">Signal</keyword>
<feature type="signal peptide" evidence="1">
    <location>
        <begin position="1"/>
        <end position="22"/>
    </location>
</feature>
<comment type="caution">
    <text evidence="3">The sequence shown here is derived from an EMBL/GenBank/DDBJ whole genome shotgun (WGS) entry which is preliminary data.</text>
</comment>
<sequence length="131" mass="14449">MAILTQVLQAFLLASCLTSATAAAIGESDSIRRSENIDFITACPGTSTYYNSPHGNSYIYCQNTNYVGPDTETIAGITSLVRCINECSIRTGCPKVAWDRTTNVCHIKAREAQNSWVESDRFHSAFNRFLN</sequence>
<feature type="chain" id="PRO_5035450258" description="Apple domain-containing protein" evidence="1">
    <location>
        <begin position="23"/>
        <end position="131"/>
    </location>
</feature>
<protein>
    <recommendedName>
        <fullName evidence="2">Apple domain-containing protein</fullName>
    </recommendedName>
</protein>
<gene>
    <name evidence="3" type="ORF">B0T11DRAFT_324704</name>
</gene>
<evidence type="ECO:0000313" key="3">
    <source>
        <dbReference type="EMBL" id="KAH7376841.1"/>
    </source>
</evidence>
<evidence type="ECO:0000313" key="4">
    <source>
        <dbReference type="Proteomes" id="UP000813385"/>
    </source>
</evidence>
<name>A0A8K0TWA1_9PEZI</name>
<reference evidence="3" key="1">
    <citation type="journal article" date="2021" name="Nat. Commun.">
        <title>Genetic determinants of endophytism in the Arabidopsis root mycobiome.</title>
        <authorList>
            <person name="Mesny F."/>
            <person name="Miyauchi S."/>
            <person name="Thiergart T."/>
            <person name="Pickel B."/>
            <person name="Atanasova L."/>
            <person name="Karlsson M."/>
            <person name="Huettel B."/>
            <person name="Barry K.W."/>
            <person name="Haridas S."/>
            <person name="Chen C."/>
            <person name="Bauer D."/>
            <person name="Andreopoulos W."/>
            <person name="Pangilinan J."/>
            <person name="LaButti K."/>
            <person name="Riley R."/>
            <person name="Lipzen A."/>
            <person name="Clum A."/>
            <person name="Drula E."/>
            <person name="Henrissat B."/>
            <person name="Kohler A."/>
            <person name="Grigoriev I.V."/>
            <person name="Martin F.M."/>
            <person name="Hacquard S."/>
        </authorList>
    </citation>
    <scope>NUCLEOTIDE SEQUENCE</scope>
    <source>
        <strain evidence="3">MPI-CAGE-AT-0016</strain>
    </source>
</reference>